<dbReference type="InterPro" id="IPR000387">
    <property type="entry name" value="Tyr_Pase_dom"/>
</dbReference>
<reference evidence="2 3" key="1">
    <citation type="submission" date="2019-06" db="EMBL/GenBank/DDBJ databases">
        <title>Aeromicrobium sp. nov., isolated from a maize field.</title>
        <authorList>
            <person name="Lin S.-Y."/>
            <person name="Tsai C.-F."/>
            <person name="Young C.-C."/>
        </authorList>
    </citation>
    <scope>NUCLEOTIDE SEQUENCE [LARGE SCALE GENOMIC DNA]</scope>
    <source>
        <strain evidence="2 3">CC-CFT486</strain>
    </source>
</reference>
<feature type="domain" description="Tyrosine specific protein phosphatases" evidence="1">
    <location>
        <begin position="104"/>
        <end position="139"/>
    </location>
</feature>
<protein>
    <submittedName>
        <fullName evidence="2">Tyrosine-protein phosphatase</fullName>
    </submittedName>
</protein>
<evidence type="ECO:0000259" key="1">
    <source>
        <dbReference type="PROSITE" id="PS50056"/>
    </source>
</evidence>
<dbReference type="PROSITE" id="PS50056">
    <property type="entry name" value="TYR_PHOSPHATASE_2"/>
    <property type="match status" value="1"/>
</dbReference>
<proteinExistence type="predicted"/>
<dbReference type="AlphaFoldDB" id="A0A5C8NKB2"/>
<sequence>MPVDLPNLRDVGGLTTHDGRPIRRGVLLRSALPAPDDLVPDDVHWPPAVVIDLRSEIEHGDGHPLQDLCPRVINLPLLSSLAPGRQDIDTLKTLYQMVVEDAAEMLVDLVHEVADADGPTLVHCAAGKDRTGVGVALVLRLVDVTHEEVLADYVLTDHAREAIDIRLRRDDIHPSYPVSFYLVAPDAIQAVLDHWDAHPGGTYGWFTEAGGDPARVERLRDRLLG</sequence>
<keyword evidence="3" id="KW-1185">Reference proteome</keyword>
<name>A0A5C8NKB2_9ACTN</name>
<evidence type="ECO:0000313" key="2">
    <source>
        <dbReference type="EMBL" id="TXL61536.1"/>
    </source>
</evidence>
<dbReference type="SUPFAM" id="SSF52799">
    <property type="entry name" value="(Phosphotyrosine protein) phosphatases II"/>
    <property type="match status" value="1"/>
</dbReference>
<evidence type="ECO:0000313" key="3">
    <source>
        <dbReference type="Proteomes" id="UP000321571"/>
    </source>
</evidence>
<dbReference type="InterPro" id="IPR029021">
    <property type="entry name" value="Prot-tyrosine_phosphatase-like"/>
</dbReference>
<dbReference type="InterPro" id="IPR026893">
    <property type="entry name" value="Tyr/Ser_Pase_IphP-type"/>
</dbReference>
<dbReference type="Pfam" id="PF13350">
    <property type="entry name" value="Y_phosphatase3"/>
    <property type="match status" value="1"/>
</dbReference>
<dbReference type="PROSITE" id="PS00383">
    <property type="entry name" value="TYR_PHOSPHATASE_1"/>
    <property type="match status" value="1"/>
</dbReference>
<comment type="caution">
    <text evidence="2">The sequence shown here is derived from an EMBL/GenBank/DDBJ whole genome shotgun (WGS) entry which is preliminary data.</text>
</comment>
<dbReference type="InterPro" id="IPR016130">
    <property type="entry name" value="Tyr_Pase_AS"/>
</dbReference>
<accession>A0A5C8NKB2</accession>
<organism evidence="2 3">
    <name type="scientific">Aeromicrobium terrae</name>
    <dbReference type="NCBI Taxonomy" id="2498846"/>
    <lineage>
        <taxon>Bacteria</taxon>
        <taxon>Bacillati</taxon>
        <taxon>Actinomycetota</taxon>
        <taxon>Actinomycetes</taxon>
        <taxon>Propionibacteriales</taxon>
        <taxon>Nocardioidaceae</taxon>
        <taxon>Aeromicrobium</taxon>
    </lineage>
</organism>
<dbReference type="EMBL" id="VDUX01000003">
    <property type="protein sequence ID" value="TXL61536.1"/>
    <property type="molecule type" value="Genomic_DNA"/>
</dbReference>
<dbReference type="GO" id="GO:0004721">
    <property type="term" value="F:phosphoprotein phosphatase activity"/>
    <property type="evidence" value="ECO:0007669"/>
    <property type="project" value="InterPro"/>
</dbReference>
<gene>
    <name evidence="2" type="ORF">FHP06_08945</name>
</gene>
<dbReference type="Proteomes" id="UP000321571">
    <property type="component" value="Unassembled WGS sequence"/>
</dbReference>
<dbReference type="OrthoDB" id="1188001at2"/>
<dbReference type="Gene3D" id="3.90.190.10">
    <property type="entry name" value="Protein tyrosine phosphatase superfamily"/>
    <property type="match status" value="1"/>
</dbReference>
<dbReference type="RefSeq" id="WP_147685897.1">
    <property type="nucleotide sequence ID" value="NZ_VDUX01000003.1"/>
</dbReference>